<name>A0ABW9BKC7_9BURK</name>
<comment type="caution">
    <text evidence="1">The sequence shown here is derived from an EMBL/GenBank/DDBJ whole genome shotgun (WGS) entry which is preliminary data.</text>
</comment>
<sequence length="553" mass="58813">MGQNESDKLRDSAARDNGIEDNLFNYASTARVSEHLESTQLNKFGTKGGTGFAAEDANALNEKLTGKKVDQVGTNNAKNGADRVVDGVPIQTKYFDSAARTVNDAFDTATGNYKYSGMQLEVPRDQYEKAVALMREKIAAGKVPGVTNPDDATKIVKEGSVTYAQAKNIAKAGNIESLKYDAKNNLVTSGYAFAISFAICFARAKWEGRSTKDALKESVGMGLLSAGTSFVGGMVTSQLLRTKAARQATVLVRKGIKIIADTDWGRIAVDKIASAAADKPLSGMAATNYLSKLVRSNVITGAVTTVVITGPDIYRAAFSKNTSWAQVGKNLLVNGVGVAAGTAGWTGGAAVGAMAGTAILPGPGTAIGGALGALAGSMGAGAGGSWLAKKALDFVIEDDSKEMMKIIEAFLPTLGEDYLMTQAEFDLLIGEVGKECNVDFFRMMYAQDDRDLFLRVCFEPACEAIIKHREPVILPVEEKVQEVLDEIMASIDADASDEPEEDKPEADEQYVPNFVFANQKNVDVAQLMSTMTSTVTFTPVTSLLGVLGRFKRS</sequence>
<reference evidence="1 2" key="1">
    <citation type="journal article" date="2024" name="Chem. Sci.">
        <title>Discovery of megapolipeptins by genome mining of a Burkholderiales bacteria collection.</title>
        <authorList>
            <person name="Paulo B.S."/>
            <person name="Recchia M.J.J."/>
            <person name="Lee S."/>
            <person name="Fergusson C.H."/>
            <person name="Romanowski S.B."/>
            <person name="Hernandez A."/>
            <person name="Krull N."/>
            <person name="Liu D.Y."/>
            <person name="Cavanagh H."/>
            <person name="Bos A."/>
            <person name="Gray C.A."/>
            <person name="Murphy B.T."/>
            <person name="Linington R.G."/>
            <person name="Eustaquio A.S."/>
        </authorList>
    </citation>
    <scope>NUCLEOTIDE SEQUENCE [LARGE SCALE GENOMIC DNA]</scope>
    <source>
        <strain evidence="1 2">RL17-351-BIE-A</strain>
    </source>
</reference>
<protein>
    <submittedName>
        <fullName evidence="1">Uncharacterized protein</fullName>
    </submittedName>
</protein>
<gene>
    <name evidence="1" type="ORF">PQR03_17265</name>
</gene>
<proteinExistence type="predicted"/>
<dbReference type="RefSeq" id="WP_408262421.1">
    <property type="nucleotide sequence ID" value="NZ_JAQQCK010000006.1"/>
</dbReference>
<dbReference type="PANTHER" id="PTHR21525:SF9">
    <property type="entry name" value="CHANNEL_COLICIN DOMAIN-CONTAINING PROTEIN"/>
    <property type="match status" value="1"/>
</dbReference>
<dbReference type="Proteomes" id="UP001629274">
    <property type="component" value="Unassembled WGS sequence"/>
</dbReference>
<evidence type="ECO:0000313" key="2">
    <source>
        <dbReference type="Proteomes" id="UP001629274"/>
    </source>
</evidence>
<dbReference type="EMBL" id="JAQQDR010000006">
    <property type="protein sequence ID" value="MFM0239878.1"/>
    <property type="molecule type" value="Genomic_DNA"/>
</dbReference>
<dbReference type="PANTHER" id="PTHR21525">
    <property type="entry name" value="MOTILE SPERM PROTEIN"/>
    <property type="match status" value="1"/>
</dbReference>
<accession>A0ABW9BKC7</accession>
<keyword evidence="2" id="KW-1185">Reference proteome</keyword>
<organism evidence="1 2">
    <name type="scientific">Paraburkholderia phytofirmans</name>
    <dbReference type="NCBI Taxonomy" id="261302"/>
    <lineage>
        <taxon>Bacteria</taxon>
        <taxon>Pseudomonadati</taxon>
        <taxon>Pseudomonadota</taxon>
        <taxon>Betaproteobacteria</taxon>
        <taxon>Burkholderiales</taxon>
        <taxon>Burkholderiaceae</taxon>
        <taxon>Paraburkholderia</taxon>
    </lineage>
</organism>
<evidence type="ECO:0000313" key="1">
    <source>
        <dbReference type="EMBL" id="MFM0239878.1"/>
    </source>
</evidence>